<dbReference type="SUPFAM" id="SSF50475">
    <property type="entry name" value="FMN-binding split barrel"/>
    <property type="match status" value="1"/>
</dbReference>
<dbReference type="PIRSF" id="PIRSF010372">
    <property type="entry name" value="PaiB"/>
    <property type="match status" value="1"/>
</dbReference>
<protein>
    <submittedName>
        <fullName evidence="2">Negative transcriptional regulator, PaiB family</fullName>
    </submittedName>
</protein>
<proteinExistence type="predicted"/>
<dbReference type="AlphaFoldDB" id="A0A1M5H793"/>
<accession>A0A1M5H793</accession>
<feature type="coiled-coil region" evidence="1">
    <location>
        <begin position="176"/>
        <end position="203"/>
    </location>
</feature>
<dbReference type="Gene3D" id="2.30.110.10">
    <property type="entry name" value="Electron Transport, Fmn-binding Protein, Chain A"/>
    <property type="match status" value="1"/>
</dbReference>
<dbReference type="PANTHER" id="PTHR35802:SF1">
    <property type="entry name" value="PROTEASE SYNTHASE AND SPORULATION PROTEIN PAI 2"/>
    <property type="match status" value="1"/>
</dbReference>
<keyword evidence="1" id="KW-0175">Coiled coil</keyword>
<gene>
    <name evidence="2" type="ORF">SAMN05444483_10519</name>
</gene>
<dbReference type="PANTHER" id="PTHR35802">
    <property type="entry name" value="PROTEASE SYNTHASE AND SPORULATION PROTEIN PAI 2"/>
    <property type="match status" value="1"/>
</dbReference>
<sequence>MYQPEKYKKEDREFIYNFIQEHPFATFVTKGAQLLATHIPVLVEGTPEDFILYSHIANHNEQFDFLKDDSEALLIFQGPHDYISSSWYEHKDISTWDYSAVHVNAKISLQSREELETSLQKLVKHFEKQQENPLYYKDIPKQMRKDHLPLITGFWAAPTRIQAIAKLHQGYSEKDINSITKHLENQENNINSALSENIKKEHNARNK</sequence>
<dbReference type="EMBL" id="FQVT01000005">
    <property type="protein sequence ID" value="SHG11860.1"/>
    <property type="molecule type" value="Genomic_DNA"/>
</dbReference>
<evidence type="ECO:0000313" key="3">
    <source>
        <dbReference type="Proteomes" id="UP000183945"/>
    </source>
</evidence>
<dbReference type="Proteomes" id="UP000183945">
    <property type="component" value="Unassembled WGS sequence"/>
</dbReference>
<dbReference type="OrthoDB" id="9794948at2"/>
<keyword evidence="3" id="KW-1185">Reference proteome</keyword>
<evidence type="ECO:0000256" key="1">
    <source>
        <dbReference type="SAM" id="Coils"/>
    </source>
</evidence>
<organism evidence="2 3">
    <name type="scientific">Salegentibacter echinorum</name>
    <dbReference type="NCBI Taxonomy" id="1073325"/>
    <lineage>
        <taxon>Bacteria</taxon>
        <taxon>Pseudomonadati</taxon>
        <taxon>Bacteroidota</taxon>
        <taxon>Flavobacteriia</taxon>
        <taxon>Flavobacteriales</taxon>
        <taxon>Flavobacteriaceae</taxon>
        <taxon>Salegentibacter</taxon>
    </lineage>
</organism>
<dbReference type="RefSeq" id="WP_072879150.1">
    <property type="nucleotide sequence ID" value="NZ_FQVT01000005.1"/>
</dbReference>
<evidence type="ECO:0000313" key="2">
    <source>
        <dbReference type="EMBL" id="SHG11860.1"/>
    </source>
</evidence>
<dbReference type="InterPro" id="IPR007396">
    <property type="entry name" value="TR_PAI2-type"/>
</dbReference>
<name>A0A1M5H793_SALEC</name>
<dbReference type="Pfam" id="PF04299">
    <property type="entry name" value="FMN_bind_2"/>
    <property type="match status" value="1"/>
</dbReference>
<dbReference type="InterPro" id="IPR012349">
    <property type="entry name" value="Split_barrel_FMN-bd"/>
</dbReference>
<reference evidence="3" key="1">
    <citation type="submission" date="2016-11" db="EMBL/GenBank/DDBJ databases">
        <authorList>
            <person name="Varghese N."/>
            <person name="Submissions S."/>
        </authorList>
    </citation>
    <scope>NUCLEOTIDE SEQUENCE [LARGE SCALE GENOMIC DNA]</scope>
    <source>
        <strain evidence="3">DSM 24579</strain>
    </source>
</reference>
<dbReference type="STRING" id="1073325.SAMN05444483_10519"/>